<name>O01486_CAEEL</name>
<dbReference type="InterPro" id="IPR039159">
    <property type="entry name" value="SAYSD1"/>
</dbReference>
<dbReference type="InParanoid" id="O01486"/>
<dbReference type="RefSeq" id="NP_504829.1">
    <property type="nucleotide sequence ID" value="NM_072428.7"/>
</dbReference>
<dbReference type="OrthoDB" id="71310at2759"/>
<accession>O01486</accession>
<dbReference type="UCSC" id="C13F10.5">
    <property type="organism name" value="c. elegans"/>
</dbReference>
<dbReference type="OMA" id="EHRWISS"/>
<dbReference type="GeneID" id="179110"/>
<keyword evidence="2" id="KW-0472">Membrane</keyword>
<dbReference type="EMBL" id="BX284605">
    <property type="protein sequence ID" value="CCD63115.1"/>
    <property type="molecule type" value="Genomic_DNA"/>
</dbReference>
<dbReference type="PANTHER" id="PTHR13527">
    <property type="entry name" value="SAYSVFN DOMAIN-CONTAINING PROTEIN 1"/>
    <property type="match status" value="1"/>
</dbReference>
<dbReference type="Proteomes" id="UP000001940">
    <property type="component" value="Chromosome V"/>
</dbReference>
<dbReference type="KEGG" id="cel:CELE_C13F10.5"/>
<keyword evidence="5" id="KW-1185">Reference proteome</keyword>
<keyword evidence="7" id="KW-1267">Proteomics identification</keyword>
<keyword evidence="1" id="KW-0175">Coiled coil</keyword>
<dbReference type="WormBase" id="C13F10.5">
    <property type="protein sequence ID" value="CE27682"/>
    <property type="gene ID" value="WBGene00015744"/>
</dbReference>
<dbReference type="AlphaFoldDB" id="O01486"/>
<protein>
    <submittedName>
        <fullName evidence="4">SAYSvFN domain-containing protein</fullName>
    </submittedName>
</protein>
<dbReference type="FunCoup" id="O01486">
    <property type="interactions" value="558"/>
</dbReference>
<dbReference type="Pfam" id="PF10260">
    <property type="entry name" value="SAYSvFN"/>
    <property type="match status" value="1"/>
</dbReference>
<dbReference type="InterPro" id="IPR019387">
    <property type="entry name" value="SAYSvFN_dom"/>
</dbReference>
<feature type="domain" description="SAYSvFN" evidence="3">
    <location>
        <begin position="73"/>
        <end position="139"/>
    </location>
</feature>
<dbReference type="PhylomeDB" id="O01486"/>
<proteinExistence type="evidence at protein level"/>
<keyword evidence="2" id="KW-0812">Transmembrane</keyword>
<dbReference type="AGR" id="WB:WBGene00015744"/>
<dbReference type="PaxDb" id="6239-C13F10.5"/>
<feature type="coiled-coil region" evidence="1">
    <location>
        <begin position="1"/>
        <end position="28"/>
    </location>
</feature>
<evidence type="ECO:0000256" key="2">
    <source>
        <dbReference type="SAM" id="Phobius"/>
    </source>
</evidence>
<evidence type="ECO:0007829" key="7">
    <source>
        <dbReference type="PeptideAtlas" id="O01486"/>
    </source>
</evidence>
<dbReference type="HOGENOM" id="CLU_1827085_0_0_1"/>
<gene>
    <name evidence="4 6" type="ORF">C13F10.5</name>
    <name evidence="4" type="ORF">CELE_C13F10.5</name>
</gene>
<evidence type="ECO:0000259" key="3">
    <source>
        <dbReference type="Pfam" id="PF10260"/>
    </source>
</evidence>
<sequence length="144" mass="16968">MSDVLRNLQEFRKEKEKIKLKERQEVEQTTQKDVENVIKKESPNGREWNFLTKAEPVPEDYEEQSVVSTRIAVVVYVVGQALAAWVQFGAVFFILSLILFTYWNTGRRRRGEMSAYSVFNDNCERLAGSMTAEHFERDMLRQRR</sequence>
<dbReference type="PIR" id="T28916">
    <property type="entry name" value="T28916"/>
</dbReference>
<organism evidence="4 5">
    <name type="scientific">Caenorhabditis elegans</name>
    <dbReference type="NCBI Taxonomy" id="6239"/>
    <lineage>
        <taxon>Eukaryota</taxon>
        <taxon>Metazoa</taxon>
        <taxon>Ecdysozoa</taxon>
        <taxon>Nematoda</taxon>
        <taxon>Chromadorea</taxon>
        <taxon>Rhabditida</taxon>
        <taxon>Rhabditina</taxon>
        <taxon>Rhabditomorpha</taxon>
        <taxon>Rhabditoidea</taxon>
        <taxon>Rhabditidae</taxon>
        <taxon>Peloderinae</taxon>
        <taxon>Caenorhabditis</taxon>
    </lineage>
</organism>
<evidence type="ECO:0000313" key="6">
    <source>
        <dbReference type="WormBase" id="C13F10.5"/>
    </source>
</evidence>
<evidence type="ECO:0000313" key="5">
    <source>
        <dbReference type="Proteomes" id="UP000001940"/>
    </source>
</evidence>
<reference evidence="4 5" key="1">
    <citation type="journal article" date="1998" name="Science">
        <title>Genome sequence of the nematode C. elegans: a platform for investigating biology.</title>
        <authorList>
            <consortium name="The C. elegans sequencing consortium"/>
            <person name="Sulson J.E."/>
            <person name="Waterston R."/>
        </authorList>
    </citation>
    <scope>NUCLEOTIDE SEQUENCE [LARGE SCALE GENOMIC DNA]</scope>
    <source>
        <strain evidence="4 5">Bristol N2</strain>
    </source>
</reference>
<keyword evidence="2" id="KW-1133">Transmembrane helix</keyword>
<feature type="transmembrane region" description="Helical" evidence="2">
    <location>
        <begin position="82"/>
        <end position="103"/>
    </location>
</feature>
<dbReference type="CTD" id="179110"/>
<evidence type="ECO:0000256" key="1">
    <source>
        <dbReference type="SAM" id="Coils"/>
    </source>
</evidence>
<evidence type="ECO:0000313" key="4">
    <source>
        <dbReference type="EMBL" id="CCD63115.1"/>
    </source>
</evidence>
<dbReference type="Bgee" id="WBGene00015744">
    <property type="expression patterns" value="Expressed in germ line (C elegans) and 4 other cell types or tissues"/>
</dbReference>
<dbReference type="PANTHER" id="PTHR13527:SF0">
    <property type="entry name" value="SAYSVFN DOMAIN-CONTAINING PROTEIN 1"/>
    <property type="match status" value="1"/>
</dbReference>
<dbReference type="PeptideAtlas" id="O01486"/>
<dbReference type="eggNOG" id="KOG3249">
    <property type="taxonomic scope" value="Eukaryota"/>
</dbReference>